<dbReference type="SUPFAM" id="SSF48498">
    <property type="entry name" value="Tetracyclin repressor-like, C-terminal domain"/>
    <property type="match status" value="1"/>
</dbReference>
<proteinExistence type="predicted"/>
<reference evidence="5" key="1">
    <citation type="journal article" date="2016" name="Front. Microbiol.">
        <title>Complete Genome Sequence of Clostridium estertheticum DSM 8809, a Microbe Identified in Spoiled Vacuum Packed Beef.</title>
        <authorList>
            <person name="Yu Z."/>
            <person name="Gunn L."/>
            <person name="Brennan E."/>
            <person name="Reid R."/>
            <person name="Wall P.G."/>
            <person name="Gaora O.P."/>
            <person name="Hurley D."/>
            <person name="Bolton D."/>
            <person name="Fanning S."/>
        </authorList>
    </citation>
    <scope>NUCLEOTIDE SEQUENCE [LARGE SCALE GENOMIC DNA]</scope>
    <source>
        <strain evidence="5">DSM 8809</strain>
    </source>
</reference>
<dbReference type="OrthoDB" id="9780824at2"/>
<dbReference type="PROSITE" id="PS50977">
    <property type="entry name" value="HTH_TETR_2"/>
    <property type="match status" value="1"/>
</dbReference>
<evidence type="ECO:0000256" key="2">
    <source>
        <dbReference type="PROSITE-ProRule" id="PRU00335"/>
    </source>
</evidence>
<keyword evidence="1 2" id="KW-0238">DNA-binding</keyword>
<feature type="domain" description="HTH tetR-type" evidence="3">
    <location>
        <begin position="31"/>
        <end position="91"/>
    </location>
</feature>
<gene>
    <name evidence="4" type="ORF">A7L45_07045</name>
</gene>
<name>A0A1J0GEP1_9CLOT</name>
<dbReference type="InterPro" id="IPR001647">
    <property type="entry name" value="HTH_TetR"/>
</dbReference>
<dbReference type="STRING" id="1552.A7L45_07045"/>
<dbReference type="Pfam" id="PF00440">
    <property type="entry name" value="TetR_N"/>
    <property type="match status" value="1"/>
</dbReference>
<dbReference type="Proteomes" id="UP000182569">
    <property type="component" value="Chromosome"/>
</dbReference>
<organism evidence="4 5">
    <name type="scientific">Clostridium estertheticum subsp. estertheticum</name>
    <dbReference type="NCBI Taxonomy" id="1552"/>
    <lineage>
        <taxon>Bacteria</taxon>
        <taxon>Bacillati</taxon>
        <taxon>Bacillota</taxon>
        <taxon>Clostridia</taxon>
        <taxon>Eubacteriales</taxon>
        <taxon>Clostridiaceae</taxon>
        <taxon>Clostridium</taxon>
    </lineage>
</organism>
<dbReference type="PANTHER" id="PTHR43479:SF11">
    <property type="entry name" value="ACREF_ENVCD OPERON REPRESSOR-RELATED"/>
    <property type="match status" value="1"/>
</dbReference>
<sequence>MITYKELVLVTDDKKLYSYLFDETLPEDEISKRQWDILDAATKIFSEKGFEGGRTSDIAKEANISEGTIFRYFKTKKDLLVGLLMPLIVKFFRPLMFKSMEKIMDNKKNESINVVLKNIMMDRMALIKRNGPLVKTVMIESFYHPELLEPLQKEIAPKLMPIVDNFFKSNIEKGNLREIEPRLMTRSLISLLAGYSILSNLFPEVFTTDGDEKDIEKIVDILINGIGVKRSEE</sequence>
<dbReference type="AlphaFoldDB" id="A0A1J0GEP1"/>
<dbReference type="GO" id="GO:0003677">
    <property type="term" value="F:DNA binding"/>
    <property type="evidence" value="ECO:0007669"/>
    <property type="project" value="UniProtKB-UniRule"/>
</dbReference>
<dbReference type="PANTHER" id="PTHR43479">
    <property type="entry name" value="ACREF/ENVCD OPERON REPRESSOR-RELATED"/>
    <property type="match status" value="1"/>
</dbReference>
<dbReference type="EMBL" id="CP015756">
    <property type="protein sequence ID" value="APC39842.1"/>
    <property type="molecule type" value="Genomic_DNA"/>
</dbReference>
<dbReference type="Gene3D" id="1.10.357.10">
    <property type="entry name" value="Tetracycline Repressor, domain 2"/>
    <property type="match status" value="1"/>
</dbReference>
<evidence type="ECO:0000256" key="1">
    <source>
        <dbReference type="ARBA" id="ARBA00023125"/>
    </source>
</evidence>
<feature type="DNA-binding region" description="H-T-H motif" evidence="2">
    <location>
        <begin position="54"/>
        <end position="73"/>
    </location>
</feature>
<protein>
    <submittedName>
        <fullName evidence="4">Transcriptional regulator</fullName>
    </submittedName>
</protein>
<evidence type="ECO:0000313" key="5">
    <source>
        <dbReference type="Proteomes" id="UP000182569"/>
    </source>
</evidence>
<dbReference type="InterPro" id="IPR050624">
    <property type="entry name" value="HTH-type_Tx_Regulator"/>
</dbReference>
<dbReference type="PRINTS" id="PR00455">
    <property type="entry name" value="HTHTETR"/>
</dbReference>
<dbReference type="KEGG" id="ceu:A7L45_07045"/>
<evidence type="ECO:0000259" key="3">
    <source>
        <dbReference type="PROSITE" id="PS50977"/>
    </source>
</evidence>
<dbReference type="InterPro" id="IPR009057">
    <property type="entry name" value="Homeodomain-like_sf"/>
</dbReference>
<keyword evidence="5" id="KW-1185">Reference proteome</keyword>
<evidence type="ECO:0000313" key="4">
    <source>
        <dbReference type="EMBL" id="APC39842.1"/>
    </source>
</evidence>
<dbReference type="InterPro" id="IPR036271">
    <property type="entry name" value="Tet_transcr_reg_TetR-rel_C_sf"/>
</dbReference>
<accession>A0A1J0GEP1</accession>
<dbReference type="SUPFAM" id="SSF46689">
    <property type="entry name" value="Homeodomain-like"/>
    <property type="match status" value="1"/>
</dbReference>